<dbReference type="PANTHER" id="PTHR30624">
    <property type="entry name" value="UNCHARACTERIZED PROTEIN TLDD AND PMBA"/>
    <property type="match status" value="1"/>
</dbReference>
<dbReference type="SUPFAM" id="SSF111283">
    <property type="entry name" value="Putative modulator of DNA gyrase, PmbA/TldD"/>
    <property type="match status" value="1"/>
</dbReference>
<accession>A0A7V0Z5C3</accession>
<dbReference type="GO" id="GO:0005829">
    <property type="term" value="C:cytosol"/>
    <property type="evidence" value="ECO:0007669"/>
    <property type="project" value="TreeGrafter"/>
</dbReference>
<dbReference type="InterPro" id="IPR045569">
    <property type="entry name" value="Metalloprtase-TldD/E_C"/>
</dbReference>
<organism evidence="3">
    <name type="scientific">candidate division WOR-3 bacterium</name>
    <dbReference type="NCBI Taxonomy" id="2052148"/>
    <lineage>
        <taxon>Bacteria</taxon>
        <taxon>Bacteria division WOR-3</taxon>
    </lineage>
</organism>
<dbReference type="GO" id="GO:0008237">
    <property type="term" value="F:metallopeptidase activity"/>
    <property type="evidence" value="ECO:0007669"/>
    <property type="project" value="InterPro"/>
</dbReference>
<comment type="similarity">
    <text evidence="1">Belongs to the peptidase U62 family.</text>
</comment>
<evidence type="ECO:0000259" key="2">
    <source>
        <dbReference type="Pfam" id="PF19289"/>
    </source>
</evidence>
<dbReference type="InterPro" id="IPR036059">
    <property type="entry name" value="TldD/PmbA_sf"/>
</dbReference>
<name>A0A7V0Z5C3_UNCW3</name>
<dbReference type="GO" id="GO:0006508">
    <property type="term" value="P:proteolysis"/>
    <property type="evidence" value="ECO:0007669"/>
    <property type="project" value="InterPro"/>
</dbReference>
<reference evidence="3" key="1">
    <citation type="journal article" date="2020" name="mSystems">
        <title>Genome- and Community-Level Interaction Insights into Carbon Utilization and Element Cycling Functions of Hydrothermarchaeota in Hydrothermal Sediment.</title>
        <authorList>
            <person name="Zhou Z."/>
            <person name="Liu Y."/>
            <person name="Xu W."/>
            <person name="Pan J."/>
            <person name="Luo Z.H."/>
            <person name="Li M."/>
        </authorList>
    </citation>
    <scope>NUCLEOTIDE SEQUENCE [LARGE SCALE GENOMIC DNA]</scope>
    <source>
        <strain evidence="3">SpSt-258</strain>
    </source>
</reference>
<evidence type="ECO:0000313" key="3">
    <source>
        <dbReference type="EMBL" id="HDY58932.1"/>
    </source>
</evidence>
<comment type="caution">
    <text evidence="3">The sequence shown here is derived from an EMBL/GenBank/DDBJ whole genome shotgun (WGS) entry which is preliminary data.</text>
</comment>
<dbReference type="PANTHER" id="PTHR30624:SF0">
    <property type="entry name" value="METALLOPROTEASE SLR0863"/>
    <property type="match status" value="1"/>
</dbReference>
<dbReference type="EMBL" id="DSKY01000014">
    <property type="protein sequence ID" value="HDY58932.1"/>
    <property type="molecule type" value="Genomic_DNA"/>
</dbReference>
<sequence>MKITVFKYQKANIKNNFHSVGILILSLIMFFIPRISNSSELAEKDILFFALQDEMKRSITELHLENQAKPYYLAYRVKDLKEIEIKGSFGGLLSSNELKNRELFVDLRVGDYQLDNSNFICQTSVSRIIEADKTDLPLENQYFALRQAIWRVTDGTYKKALETLARKKAYYQNKQMIDTIPDFIKVKPCSLIESIGYVEFDKNEMSNKVAKLSGILRNYSSIIESNVRFILRYGNQYFLDSDGARNVRQERIAGIEVKARAQAKTGEMIEDFISFYSNGLNELDFSEIEKSISAWAETLIIKVNTKNEEEGYSGPVLFLGQAACELFFQILGKGVSGVRQPVVESEMLERNLPKQNLGILSNRLNKRILPEFISAFDDPNLKVYNGKTLVGSFSIDEQGVRPEKVEIVKDGKLINFLMSRTPVSKIRETNGHARYCDEGYGSRYIGFAGNLFVKSRNTESEQNLIERLKKLAKDYGNDYAVIITRLQGTMPQNMMERYLKLYRARGKQTPLLSTPVHIYKLDIKTGSIQLINGFDFSQVSPGILKDIIATGDKEYIYNFIYRDEFGNEYPVSVVAPAVLIEEMDLIQKKVETKKPLVVPRPKM</sequence>
<dbReference type="InterPro" id="IPR051463">
    <property type="entry name" value="Peptidase_U62_metallo"/>
</dbReference>
<evidence type="ECO:0000256" key="1">
    <source>
        <dbReference type="ARBA" id="ARBA00005836"/>
    </source>
</evidence>
<proteinExistence type="inferred from homology"/>
<dbReference type="Pfam" id="PF19289">
    <property type="entry name" value="PmbA_TldD_3rd"/>
    <property type="match status" value="1"/>
</dbReference>
<gene>
    <name evidence="3" type="ORF">ENP86_05205</name>
</gene>
<feature type="domain" description="Metalloprotease TldD/E C-terminal" evidence="2">
    <location>
        <begin position="354"/>
        <end position="494"/>
    </location>
</feature>
<protein>
    <recommendedName>
        <fullName evidence="2">Metalloprotease TldD/E C-terminal domain-containing protein</fullName>
    </recommendedName>
</protein>
<dbReference type="AlphaFoldDB" id="A0A7V0Z5C3"/>